<protein>
    <submittedName>
        <fullName evidence="8">Uncharacterized protein</fullName>
    </submittedName>
</protein>
<keyword evidence="9" id="KW-1185">Reference proteome</keyword>
<evidence type="ECO:0000256" key="6">
    <source>
        <dbReference type="ARBA" id="ARBA00023136"/>
    </source>
</evidence>
<keyword evidence="4 7" id="KW-0812">Transmembrane</keyword>
<evidence type="ECO:0000256" key="1">
    <source>
        <dbReference type="ARBA" id="ARBA00004141"/>
    </source>
</evidence>
<feature type="transmembrane region" description="Helical" evidence="7">
    <location>
        <begin position="223"/>
        <end position="244"/>
    </location>
</feature>
<dbReference type="GO" id="GO:0022857">
    <property type="term" value="F:transmembrane transporter activity"/>
    <property type="evidence" value="ECO:0007669"/>
    <property type="project" value="InterPro"/>
</dbReference>
<dbReference type="PANTHER" id="PTHR31806:SF5">
    <property type="entry name" value="PURINE-CYTOSINE PERMEASE FCY21"/>
    <property type="match status" value="1"/>
</dbReference>
<feature type="transmembrane region" description="Helical" evidence="7">
    <location>
        <begin position="138"/>
        <end position="164"/>
    </location>
</feature>
<comment type="similarity">
    <text evidence="2">Belongs to the purine-cytosine permease (2.A.39) family.</text>
</comment>
<evidence type="ECO:0000313" key="8">
    <source>
        <dbReference type="EMBL" id="KAJ2926663.1"/>
    </source>
</evidence>
<reference evidence="8" key="1">
    <citation type="submission" date="2022-06" db="EMBL/GenBank/DDBJ databases">
        <title>Genome Sequence of Candolleomyces eurysporus.</title>
        <authorList>
            <person name="Buettner E."/>
        </authorList>
    </citation>
    <scope>NUCLEOTIDE SEQUENCE</scope>
    <source>
        <strain evidence="8">VTCC 930004</strain>
    </source>
</reference>
<evidence type="ECO:0000256" key="5">
    <source>
        <dbReference type="ARBA" id="ARBA00022989"/>
    </source>
</evidence>
<keyword evidence="3" id="KW-0813">Transport</keyword>
<dbReference type="OrthoDB" id="2116389at2759"/>
<dbReference type="PANTHER" id="PTHR31806">
    <property type="entry name" value="PURINE-CYTOSINE PERMEASE FCY2-RELATED"/>
    <property type="match status" value="1"/>
</dbReference>
<evidence type="ECO:0000313" key="9">
    <source>
        <dbReference type="Proteomes" id="UP001140091"/>
    </source>
</evidence>
<evidence type="ECO:0000256" key="7">
    <source>
        <dbReference type="SAM" id="Phobius"/>
    </source>
</evidence>
<keyword evidence="5 7" id="KW-1133">Transmembrane helix</keyword>
<evidence type="ECO:0000256" key="3">
    <source>
        <dbReference type="ARBA" id="ARBA00022448"/>
    </source>
</evidence>
<dbReference type="Pfam" id="PF02133">
    <property type="entry name" value="Transp_cyt_pur"/>
    <property type="match status" value="1"/>
</dbReference>
<dbReference type="Proteomes" id="UP001140091">
    <property type="component" value="Unassembled WGS sequence"/>
</dbReference>
<feature type="transmembrane region" description="Helical" evidence="7">
    <location>
        <begin position="27"/>
        <end position="58"/>
    </location>
</feature>
<feature type="non-terminal residue" evidence="8">
    <location>
        <position position="1"/>
    </location>
</feature>
<name>A0A9W8MEZ1_9AGAR</name>
<organism evidence="8 9">
    <name type="scientific">Candolleomyces eurysporus</name>
    <dbReference type="NCBI Taxonomy" id="2828524"/>
    <lineage>
        <taxon>Eukaryota</taxon>
        <taxon>Fungi</taxon>
        <taxon>Dikarya</taxon>
        <taxon>Basidiomycota</taxon>
        <taxon>Agaricomycotina</taxon>
        <taxon>Agaricomycetes</taxon>
        <taxon>Agaricomycetidae</taxon>
        <taxon>Agaricales</taxon>
        <taxon>Agaricineae</taxon>
        <taxon>Psathyrellaceae</taxon>
        <taxon>Candolleomyces</taxon>
    </lineage>
</organism>
<comment type="subcellular location">
    <subcellularLocation>
        <location evidence="1">Membrane</location>
        <topology evidence="1">Multi-pass membrane protein</topology>
    </subcellularLocation>
</comment>
<proteinExistence type="inferred from homology"/>
<sequence>MIGYSILSAIVGGQALASVTSNLSWSVGIVAISVISLLVSFGGYNALNWWAFYGYIAALLLTGCVRYERLVWLPLIITIVVALGVGGHHLSSPPPAEPATAASVLSFASTLAGFSITFSGLSSDYSTYYRSDVSPWRIFWYSYIGLLVPLVTLQCLGAAIAIAAPSVPEWEQGYAGGDVGGLLEAMLHPTKGFGKFLTVLLSLSVVGNIASCCYSISINLQVFIPWLVVVPRYVFSVLAIAMYVCFNDPISTSYPDFVADCPAPISLFLYSVSSHYPSSALTNSTTPSQTSKG</sequence>
<dbReference type="GO" id="GO:0005886">
    <property type="term" value="C:plasma membrane"/>
    <property type="evidence" value="ECO:0007669"/>
    <property type="project" value="TreeGrafter"/>
</dbReference>
<dbReference type="EMBL" id="JANBPK010001050">
    <property type="protein sequence ID" value="KAJ2926663.1"/>
    <property type="molecule type" value="Genomic_DNA"/>
</dbReference>
<feature type="transmembrane region" description="Helical" evidence="7">
    <location>
        <begin position="196"/>
        <end position="216"/>
    </location>
</feature>
<gene>
    <name evidence="8" type="ORF">H1R20_g10444</name>
</gene>
<feature type="transmembrane region" description="Helical" evidence="7">
    <location>
        <begin position="99"/>
        <end position="118"/>
    </location>
</feature>
<dbReference type="InterPro" id="IPR001248">
    <property type="entry name" value="Pur-cyt_permease"/>
</dbReference>
<evidence type="ECO:0000256" key="4">
    <source>
        <dbReference type="ARBA" id="ARBA00022692"/>
    </source>
</evidence>
<dbReference type="Gene3D" id="1.10.4160.10">
    <property type="entry name" value="Hydantoin permease"/>
    <property type="match status" value="1"/>
</dbReference>
<comment type="caution">
    <text evidence="8">The sequence shown here is derived from an EMBL/GenBank/DDBJ whole genome shotgun (WGS) entry which is preliminary data.</text>
</comment>
<accession>A0A9W8MEZ1</accession>
<evidence type="ECO:0000256" key="2">
    <source>
        <dbReference type="ARBA" id="ARBA00008974"/>
    </source>
</evidence>
<feature type="transmembrane region" description="Helical" evidence="7">
    <location>
        <begin position="70"/>
        <end position="87"/>
    </location>
</feature>
<keyword evidence="6 7" id="KW-0472">Membrane</keyword>
<dbReference type="InterPro" id="IPR026030">
    <property type="entry name" value="Pur-cyt_permease_Fcy2/21/22"/>
</dbReference>
<dbReference type="AlphaFoldDB" id="A0A9W8MEZ1"/>